<evidence type="ECO:0000313" key="1">
    <source>
        <dbReference type="EMBL" id="NEU69471.1"/>
    </source>
</evidence>
<sequence>MKKHLFRIASLANFVIPFLTISCEHVNIGVNDRTETAKMYSQPITVSEAKAWFEQAMKTESITKSRSRSSENTLINFPKEPYWHC</sequence>
<reference evidence="1 2" key="1">
    <citation type="submission" date="2020-02" db="EMBL/GenBank/DDBJ databases">
        <title>Draft genome sequence of two Spirosoma agri KCTC 52727 and Spirosoma terrae KCTC 52035.</title>
        <authorList>
            <person name="Rojas J."/>
            <person name="Ambika Manirajan B."/>
            <person name="Ratering S."/>
            <person name="Suarez C."/>
            <person name="Schnell S."/>
        </authorList>
    </citation>
    <scope>NUCLEOTIDE SEQUENCE [LARGE SCALE GENOMIC DNA]</scope>
    <source>
        <strain evidence="1 2">KCTC 52727</strain>
    </source>
</reference>
<proteinExistence type="predicted"/>
<organism evidence="1 2">
    <name type="scientific">Spirosoma agri</name>
    <dbReference type="NCBI Taxonomy" id="1987381"/>
    <lineage>
        <taxon>Bacteria</taxon>
        <taxon>Pseudomonadati</taxon>
        <taxon>Bacteroidota</taxon>
        <taxon>Cytophagia</taxon>
        <taxon>Cytophagales</taxon>
        <taxon>Cytophagaceae</taxon>
        <taxon>Spirosoma</taxon>
    </lineage>
</organism>
<dbReference type="PROSITE" id="PS51257">
    <property type="entry name" value="PROKAR_LIPOPROTEIN"/>
    <property type="match status" value="1"/>
</dbReference>
<dbReference type="RefSeq" id="WP_164041921.1">
    <property type="nucleotide sequence ID" value="NZ_JAAGNZ010000002.1"/>
</dbReference>
<protein>
    <submittedName>
        <fullName evidence="1">Uncharacterized protein</fullName>
    </submittedName>
</protein>
<dbReference type="AlphaFoldDB" id="A0A6M0IQ23"/>
<evidence type="ECO:0000313" key="2">
    <source>
        <dbReference type="Proteomes" id="UP000477386"/>
    </source>
</evidence>
<dbReference type="Proteomes" id="UP000477386">
    <property type="component" value="Unassembled WGS sequence"/>
</dbReference>
<name>A0A6M0IQ23_9BACT</name>
<keyword evidence="2" id="KW-1185">Reference proteome</keyword>
<dbReference type="EMBL" id="JAAGNZ010000002">
    <property type="protein sequence ID" value="NEU69471.1"/>
    <property type="molecule type" value="Genomic_DNA"/>
</dbReference>
<accession>A0A6M0IQ23</accession>
<comment type="caution">
    <text evidence="1">The sequence shown here is derived from an EMBL/GenBank/DDBJ whole genome shotgun (WGS) entry which is preliminary data.</text>
</comment>
<gene>
    <name evidence="1" type="ORF">GK091_21465</name>
</gene>